<keyword evidence="2" id="KW-0812">Transmembrane</keyword>
<protein>
    <submittedName>
        <fullName evidence="3">Uncharacterized protein</fullName>
    </submittedName>
</protein>
<dbReference type="SUPFAM" id="SSF52172">
    <property type="entry name" value="CheY-like"/>
    <property type="match status" value="1"/>
</dbReference>
<reference evidence="3" key="1">
    <citation type="submission" date="2014-11" db="EMBL/GenBank/DDBJ databases">
        <authorList>
            <person name="Otto D Thomas"/>
            <person name="Naeem Raeece"/>
        </authorList>
    </citation>
    <scope>NUCLEOTIDE SEQUENCE</scope>
</reference>
<feature type="compositionally biased region" description="Polar residues" evidence="1">
    <location>
        <begin position="665"/>
        <end position="674"/>
    </location>
</feature>
<dbReference type="VEuPathDB" id="CryptoDB:Cvel_24263"/>
<evidence type="ECO:0000256" key="2">
    <source>
        <dbReference type="SAM" id="Phobius"/>
    </source>
</evidence>
<keyword evidence="2" id="KW-0472">Membrane</keyword>
<feature type="region of interest" description="Disordered" evidence="1">
    <location>
        <begin position="1"/>
        <end position="110"/>
    </location>
</feature>
<dbReference type="InterPro" id="IPR011006">
    <property type="entry name" value="CheY-like_superfamily"/>
</dbReference>
<feature type="compositionally biased region" description="Basic and acidic residues" evidence="1">
    <location>
        <begin position="52"/>
        <end position="64"/>
    </location>
</feature>
<evidence type="ECO:0000313" key="3">
    <source>
        <dbReference type="EMBL" id="CEM37318.1"/>
    </source>
</evidence>
<gene>
    <name evidence="3" type="ORF">Cvel_24263</name>
</gene>
<proteinExistence type="predicted"/>
<feature type="non-terminal residue" evidence="3">
    <location>
        <position position="1"/>
    </location>
</feature>
<feature type="transmembrane region" description="Helical" evidence="2">
    <location>
        <begin position="140"/>
        <end position="165"/>
    </location>
</feature>
<dbReference type="EMBL" id="CDMZ01001767">
    <property type="protein sequence ID" value="CEM37318.1"/>
    <property type="molecule type" value="Genomic_DNA"/>
</dbReference>
<organism evidence="3">
    <name type="scientific">Chromera velia CCMP2878</name>
    <dbReference type="NCBI Taxonomy" id="1169474"/>
    <lineage>
        <taxon>Eukaryota</taxon>
        <taxon>Sar</taxon>
        <taxon>Alveolata</taxon>
        <taxon>Colpodellida</taxon>
        <taxon>Chromeraceae</taxon>
        <taxon>Chromera</taxon>
    </lineage>
</organism>
<feature type="compositionally biased region" description="Basic and acidic residues" evidence="1">
    <location>
        <begin position="77"/>
        <end position="101"/>
    </location>
</feature>
<feature type="compositionally biased region" description="Polar residues" evidence="1">
    <location>
        <begin position="736"/>
        <end position="759"/>
    </location>
</feature>
<keyword evidence="2" id="KW-1133">Transmembrane helix</keyword>
<dbReference type="AlphaFoldDB" id="A0A0G4H193"/>
<feature type="region of interest" description="Disordered" evidence="1">
    <location>
        <begin position="644"/>
        <end position="766"/>
    </location>
</feature>
<sequence>GGGLSGVSGVAPSEAPITSLAVSQNRGHALKRLTSHRWGHGRKDKNQLTSVHEAKENRHHEEKTTGAAGAAGGSQIEMKRGKGSVEAESRLMQEPSREQERNQGGAGGRVNRKWANRDEWERWRAGSMDPELRLYWKNMFIVGVIGTLISSISAFVYTIITFPTVLNPDAADSLGEYGPGTCGSVPSAVIGFICVWLFAGKKCMGTSSLFTTLAVLWEARRNRFLVEERGRELSLQQRFTLSQALFFQKPLLQAGLASTVYMQNLAMNLLEVARLKFSGSEDSGGGADEGRVKLACGVGSVLRCLESVCAIMRPAGAVKGVEVEVVDSREGPSPGKAALRVPVAGGTESLTDGGMAWFDQTRLLQYTKAGGKVTVRLSDGERLEDKDDGKGGGGLVGEGGGLHLSRGLDPCENEEGCAVVDAAGLEFGCLRRLVIEIADTGRGIPEDKMKSIYSEEGVGTSLFLSFVVRTLVPRGSGSLRIPMGEPHNPTGSSLLVIPPRSPNGSLMMNASMRGEFEQDTEAMFSVVPIRNESTPHSDPEMGTAIVLVDDQPMMLRVLEDIVKKVGFPSYRTLSYDDPETAFAQILALLGGPLPAGQTAPSLDNVQALLLLTDMQMGQWSGLHLTRKVKEGALQAGAIVGPFPPPCPPSASKQPAPPTGLAVPTLVQSPQQSSLKFPPSNAVPVELNVPSPSRGREGQNQTTPLEPLPLTATVSNTRGQSDRETLKEASGQLDTPPVQTGLRSESASLSHSPLQQSESEQWAVRPAAPPPDPVIVRCCLLSAQIREGIIERHPEAETVMDEILEKPLYPPDLAVQLRLLASHVLLRRRIKTGSADINFCGQ</sequence>
<accession>A0A0G4H193</accession>
<feature type="compositionally biased region" description="Low complexity" evidence="1">
    <location>
        <begin position="701"/>
        <end position="710"/>
    </location>
</feature>
<name>A0A0G4H193_9ALVE</name>
<dbReference type="Gene3D" id="3.40.50.2300">
    <property type="match status" value="1"/>
</dbReference>
<feature type="transmembrane region" description="Helical" evidence="2">
    <location>
        <begin position="177"/>
        <end position="199"/>
    </location>
</feature>
<evidence type="ECO:0000256" key="1">
    <source>
        <dbReference type="SAM" id="MobiDB-lite"/>
    </source>
</evidence>
<feature type="compositionally biased region" description="Basic residues" evidence="1">
    <location>
        <begin position="28"/>
        <end position="43"/>
    </location>
</feature>